<dbReference type="AlphaFoldDB" id="A0A2P6N8J1"/>
<evidence type="ECO:0000259" key="3">
    <source>
        <dbReference type="PROSITE" id="PS00624"/>
    </source>
</evidence>
<evidence type="ECO:0000313" key="4">
    <source>
        <dbReference type="EMBL" id="PRP80264.1"/>
    </source>
</evidence>
<dbReference type="Gene3D" id="3.50.50.60">
    <property type="entry name" value="FAD/NAD(P)-binding domain"/>
    <property type="match status" value="1"/>
</dbReference>
<feature type="transmembrane region" description="Helical" evidence="2">
    <location>
        <begin position="732"/>
        <end position="752"/>
    </location>
</feature>
<reference evidence="4 5" key="1">
    <citation type="journal article" date="2018" name="Genome Biol. Evol.">
        <title>Multiple Roots of Fruiting Body Formation in Amoebozoa.</title>
        <authorList>
            <person name="Hillmann F."/>
            <person name="Forbes G."/>
            <person name="Novohradska S."/>
            <person name="Ferling I."/>
            <person name="Riege K."/>
            <person name="Groth M."/>
            <person name="Westermann M."/>
            <person name="Marz M."/>
            <person name="Spaller T."/>
            <person name="Winckler T."/>
            <person name="Schaap P."/>
            <person name="Glockner G."/>
        </authorList>
    </citation>
    <scope>NUCLEOTIDE SEQUENCE [LARGE SCALE GENOMIC DNA]</scope>
    <source>
        <strain evidence="4 5">Jena</strain>
    </source>
</reference>
<dbReference type="Proteomes" id="UP000241769">
    <property type="component" value="Unassembled WGS sequence"/>
</dbReference>
<evidence type="ECO:0000256" key="2">
    <source>
        <dbReference type="SAM" id="Phobius"/>
    </source>
</evidence>
<dbReference type="Pfam" id="PF05199">
    <property type="entry name" value="GMC_oxred_C"/>
    <property type="match status" value="1"/>
</dbReference>
<dbReference type="GO" id="GO:0050660">
    <property type="term" value="F:flavin adenine dinucleotide binding"/>
    <property type="evidence" value="ECO:0007669"/>
    <property type="project" value="InterPro"/>
</dbReference>
<dbReference type="EMBL" id="MDYQ01000155">
    <property type="protein sequence ID" value="PRP80264.1"/>
    <property type="molecule type" value="Genomic_DNA"/>
</dbReference>
<dbReference type="PANTHER" id="PTHR47190">
    <property type="entry name" value="DEHYDROGENASE, PUTATIVE-RELATED"/>
    <property type="match status" value="1"/>
</dbReference>
<feature type="region of interest" description="Disordered" evidence="1">
    <location>
        <begin position="592"/>
        <end position="692"/>
    </location>
</feature>
<protein>
    <recommendedName>
        <fullName evidence="3">Glucose-methanol-choline oxidoreductase N-terminal domain-containing protein</fullName>
    </recommendedName>
</protein>
<dbReference type="STRING" id="1890364.A0A2P6N8J1"/>
<accession>A0A2P6N8J1</accession>
<keyword evidence="2" id="KW-1133">Transmembrane helix</keyword>
<feature type="domain" description="Glucose-methanol-choline oxidoreductase N-terminal" evidence="3">
    <location>
        <begin position="296"/>
        <end position="310"/>
    </location>
</feature>
<dbReference type="InParanoid" id="A0A2P6N8J1"/>
<evidence type="ECO:0000313" key="5">
    <source>
        <dbReference type="Proteomes" id="UP000241769"/>
    </source>
</evidence>
<keyword evidence="2" id="KW-0812">Transmembrane</keyword>
<organism evidence="4 5">
    <name type="scientific">Planoprotostelium fungivorum</name>
    <dbReference type="NCBI Taxonomy" id="1890364"/>
    <lineage>
        <taxon>Eukaryota</taxon>
        <taxon>Amoebozoa</taxon>
        <taxon>Evosea</taxon>
        <taxon>Variosea</taxon>
        <taxon>Cavosteliida</taxon>
        <taxon>Cavosteliaceae</taxon>
        <taxon>Planoprotostelium</taxon>
    </lineage>
</organism>
<feature type="compositionally biased region" description="Low complexity" evidence="1">
    <location>
        <begin position="593"/>
        <end position="667"/>
    </location>
</feature>
<sequence>MKIRVLSTLQVSTRTLVLLFLAYIVASQYDAIFVGLGAASSITLTKVAKALPNKKFLAIEYGGPLAKANGGADIPSYFNGVSDAQKLTKFDVPGEYSGIPWNDANAQYRISETGFTWQGKGYGGNSQFNGMLYQEPPSWYLDSLPSGWKTSDLRSTFNDLRSRMTVTPTPSKDGVHYLDGIGQVMANGFRANGQTASDMSNLAPLENLQGFYSAPYVVTDGNGQRGGTVSAFFKDVVGTNGQVLLSNVEIIANTKVNRILFEGSDITVATGVEYQQNGNTLKANLNQGGKIIMGAGALMTPNILYHSGIGPKGTEGNVFVNGRVDFVRNNPGIGVLYDHVGMQTVVEYTGDDQNVNSYNYQSHSDTQGVNNYVNQRTGPYTQYGPVYTSHYKANGAAHPNIELFVSAGGPGGPSQYNTAKSFQAFFMHLNPISNDILRTNGDGSLEAPNLYLTQVADVNDLVDALYQFVNTIVPNSPNLKVTFGPGGIQSQYIDPKDKNSIRNWVTNSGQIDGLATSKFTMNHWTGTVPLRDGDESAGGATPDTLRVRGTSNVHVVDASLLPNSVPCHPIAVVMALGSKGGDILTTMLSANKVQTSSTTRQSTVASTTSSTVQPTSSSSIVVTPTSEPSTTSQAVVTSSTAVPSESDTPTTSQAATSTSQNAATSQNLTQSGSVVTETTDGTPDTNGRFQSNGSGRVYASLGLVILAVFCFEMQLRNSGEISRRKRGNGCSWTSLCVNGITNFVIPMLLYIVSRHRGFTRITVNFDEAQGEHHYEMNHIRALNGRDIYADLADACDFASDRLQMSYQL</sequence>
<dbReference type="Gene3D" id="3.30.410.10">
    <property type="entry name" value="Cholesterol Oxidase, domain 2"/>
    <property type="match status" value="1"/>
</dbReference>
<dbReference type="PROSITE" id="PS00624">
    <property type="entry name" value="GMC_OXRED_2"/>
    <property type="match status" value="1"/>
</dbReference>
<evidence type="ECO:0000256" key="1">
    <source>
        <dbReference type="SAM" id="MobiDB-lite"/>
    </source>
</evidence>
<feature type="compositionally biased region" description="Polar residues" evidence="1">
    <location>
        <begin position="668"/>
        <end position="692"/>
    </location>
</feature>
<keyword evidence="2" id="KW-0472">Membrane</keyword>
<name>A0A2P6N8J1_9EUKA</name>
<dbReference type="Pfam" id="PF00732">
    <property type="entry name" value="GMC_oxred_N"/>
    <property type="match status" value="1"/>
</dbReference>
<dbReference type="InterPro" id="IPR007867">
    <property type="entry name" value="GMC_OxRtase_C"/>
</dbReference>
<dbReference type="SUPFAM" id="SSF51905">
    <property type="entry name" value="FAD/NAD(P)-binding domain"/>
    <property type="match status" value="1"/>
</dbReference>
<keyword evidence="5" id="KW-1185">Reference proteome</keyword>
<dbReference type="GO" id="GO:0016614">
    <property type="term" value="F:oxidoreductase activity, acting on CH-OH group of donors"/>
    <property type="evidence" value="ECO:0007669"/>
    <property type="project" value="InterPro"/>
</dbReference>
<proteinExistence type="predicted"/>
<dbReference type="InterPro" id="IPR053208">
    <property type="entry name" value="GMC_Oxidoreductase_CD"/>
</dbReference>
<dbReference type="InterPro" id="IPR036188">
    <property type="entry name" value="FAD/NAD-bd_sf"/>
</dbReference>
<comment type="caution">
    <text evidence="4">The sequence shown here is derived from an EMBL/GenBank/DDBJ whole genome shotgun (WGS) entry which is preliminary data.</text>
</comment>
<dbReference type="InterPro" id="IPR000172">
    <property type="entry name" value="GMC_OxRdtase_N"/>
</dbReference>
<dbReference type="PANTHER" id="PTHR47190:SF2">
    <property type="entry name" value="CELLOBIOSE DEHYDROGENASE (AFU_ORTHOLOGUE AFUA_2G17620)"/>
    <property type="match status" value="1"/>
</dbReference>
<gene>
    <name evidence="4" type="ORF">PROFUN_12731</name>
</gene>
<dbReference type="OrthoDB" id="269227at2759"/>